<organism evidence="5 6">
    <name type="scientific">Listeria fleischmannii 1991</name>
    <dbReference type="NCBI Taxonomy" id="1430899"/>
    <lineage>
        <taxon>Bacteria</taxon>
        <taxon>Bacillati</taxon>
        <taxon>Bacillota</taxon>
        <taxon>Bacilli</taxon>
        <taxon>Bacillales</taxon>
        <taxon>Listeriaceae</taxon>
        <taxon>Listeria</taxon>
    </lineage>
</organism>
<keyword evidence="6" id="KW-1185">Reference proteome</keyword>
<dbReference type="GO" id="GO:0003700">
    <property type="term" value="F:DNA-binding transcription factor activity"/>
    <property type="evidence" value="ECO:0007669"/>
    <property type="project" value="InterPro"/>
</dbReference>
<name>A0A0J8J789_9LIST</name>
<dbReference type="RefSeq" id="WP_007472852.1">
    <property type="nucleotide sequence ID" value="NZ_KQ130613.1"/>
</dbReference>
<dbReference type="PATRIC" id="fig|1430899.3.peg.1122"/>
<dbReference type="GO" id="GO:0003677">
    <property type="term" value="F:DNA binding"/>
    <property type="evidence" value="ECO:0007669"/>
    <property type="project" value="UniProtKB-KW"/>
</dbReference>
<evidence type="ECO:0000256" key="3">
    <source>
        <dbReference type="ARBA" id="ARBA00023163"/>
    </source>
</evidence>
<dbReference type="InterPro" id="IPR036390">
    <property type="entry name" value="WH_DNA-bd_sf"/>
</dbReference>
<evidence type="ECO:0000256" key="1">
    <source>
        <dbReference type="ARBA" id="ARBA00023015"/>
    </source>
</evidence>
<evidence type="ECO:0000259" key="4">
    <source>
        <dbReference type="PROSITE" id="PS50987"/>
    </source>
</evidence>
<evidence type="ECO:0000313" key="6">
    <source>
        <dbReference type="Proteomes" id="UP000052258"/>
    </source>
</evidence>
<sequence length="90" mass="10384">MKNLSEENLLIILRALADPIRLNIFRCLLKNGERSVSCGEYHIAKSTLSHHIKVLKEAELIELRKEGTTHFYSVNKTRINEAPSFFECLK</sequence>
<dbReference type="OrthoDB" id="9798835at2"/>
<dbReference type="NCBIfam" id="NF033788">
    <property type="entry name" value="HTH_metalloreg"/>
    <property type="match status" value="1"/>
</dbReference>
<comment type="caution">
    <text evidence="5">The sequence shown here is derived from an EMBL/GenBank/DDBJ whole genome shotgun (WGS) entry which is preliminary data.</text>
</comment>
<dbReference type="InterPro" id="IPR036388">
    <property type="entry name" value="WH-like_DNA-bd_sf"/>
</dbReference>
<dbReference type="InterPro" id="IPR011991">
    <property type="entry name" value="ArsR-like_HTH"/>
</dbReference>
<reference evidence="5 6" key="1">
    <citation type="journal article" date="2015" name="Genome Biol. Evol.">
        <title>Comparative Genomics of Listeria Sensu Lato: Genus-Wide Differences in Evolutionary Dynamics and the Progressive Gain of Complex, Potentially Pathogenicity-Related Traits through Lateral Gene Transfer.</title>
        <authorList>
            <person name="Chiara M."/>
            <person name="Caruso M."/>
            <person name="D'Erchia A.M."/>
            <person name="Manzari C."/>
            <person name="Fraccalvieri R."/>
            <person name="Goffredo E."/>
            <person name="Latorre L."/>
            <person name="Miccolupo A."/>
            <person name="Padalino I."/>
            <person name="Santagada G."/>
            <person name="Chiocco D."/>
            <person name="Pesole G."/>
            <person name="Horner D.S."/>
            <person name="Parisi A."/>
        </authorList>
    </citation>
    <scope>NUCLEOTIDE SEQUENCE [LARGE SCALE GENOMIC DNA]</scope>
    <source>
        <strain evidence="5 6">1991</strain>
    </source>
</reference>
<dbReference type="PRINTS" id="PR00778">
    <property type="entry name" value="HTHARSR"/>
</dbReference>
<dbReference type="PANTHER" id="PTHR33154">
    <property type="entry name" value="TRANSCRIPTIONAL REGULATOR, ARSR FAMILY"/>
    <property type="match status" value="1"/>
</dbReference>
<feature type="domain" description="HTH arsR-type" evidence="4">
    <location>
        <begin position="1"/>
        <end position="90"/>
    </location>
</feature>
<dbReference type="SMART" id="SM00418">
    <property type="entry name" value="HTH_ARSR"/>
    <property type="match status" value="1"/>
</dbReference>
<dbReference type="PROSITE" id="PS50987">
    <property type="entry name" value="HTH_ARSR_2"/>
    <property type="match status" value="1"/>
</dbReference>
<dbReference type="Gene3D" id="1.10.10.10">
    <property type="entry name" value="Winged helix-like DNA-binding domain superfamily/Winged helix DNA-binding domain"/>
    <property type="match status" value="1"/>
</dbReference>
<keyword evidence="2" id="KW-0238">DNA-binding</keyword>
<dbReference type="InterPro" id="IPR051081">
    <property type="entry name" value="HTH_MetalResp_TranReg"/>
</dbReference>
<dbReference type="Pfam" id="PF12840">
    <property type="entry name" value="HTH_20"/>
    <property type="match status" value="1"/>
</dbReference>
<keyword evidence="1" id="KW-0805">Transcription regulation</keyword>
<dbReference type="AlphaFoldDB" id="A0A0J8J789"/>
<keyword evidence="3" id="KW-0804">Transcription</keyword>
<dbReference type="CDD" id="cd00090">
    <property type="entry name" value="HTH_ARSR"/>
    <property type="match status" value="1"/>
</dbReference>
<protein>
    <submittedName>
        <fullName evidence="5">ArsR family transcriptional regulator</fullName>
    </submittedName>
</protein>
<dbReference type="PANTHER" id="PTHR33154:SF25">
    <property type="entry name" value="LMO0101 PROTEIN"/>
    <property type="match status" value="1"/>
</dbReference>
<dbReference type="InterPro" id="IPR001845">
    <property type="entry name" value="HTH_ArsR_DNA-bd_dom"/>
</dbReference>
<proteinExistence type="predicted"/>
<dbReference type="Proteomes" id="UP000052258">
    <property type="component" value="Unassembled WGS sequence"/>
</dbReference>
<dbReference type="EMBL" id="AZHO01000011">
    <property type="protein sequence ID" value="KMT60161.1"/>
    <property type="molecule type" value="Genomic_DNA"/>
</dbReference>
<evidence type="ECO:0000313" key="5">
    <source>
        <dbReference type="EMBL" id="KMT60161.1"/>
    </source>
</evidence>
<gene>
    <name evidence="5" type="ORF">X560_1087</name>
</gene>
<accession>A0A0J8J789</accession>
<dbReference type="SUPFAM" id="SSF46785">
    <property type="entry name" value="Winged helix' DNA-binding domain"/>
    <property type="match status" value="1"/>
</dbReference>
<evidence type="ECO:0000256" key="2">
    <source>
        <dbReference type="ARBA" id="ARBA00023125"/>
    </source>
</evidence>